<feature type="transmembrane region" description="Helical" evidence="1">
    <location>
        <begin position="66"/>
        <end position="85"/>
    </location>
</feature>
<name>A0ABN2RTE9_9PSEU</name>
<evidence type="ECO:0000313" key="3">
    <source>
        <dbReference type="Proteomes" id="UP001501116"/>
    </source>
</evidence>
<keyword evidence="3" id="KW-1185">Reference proteome</keyword>
<dbReference type="InterPro" id="IPR033458">
    <property type="entry name" value="DUF5134"/>
</dbReference>
<dbReference type="RefSeq" id="WP_344425532.1">
    <property type="nucleotide sequence ID" value="NZ_BAAANN010000025.1"/>
</dbReference>
<feature type="transmembrane region" description="Helical" evidence="1">
    <location>
        <begin position="6"/>
        <end position="27"/>
    </location>
</feature>
<organism evidence="2 3">
    <name type="scientific">Amycolatopsis minnesotensis</name>
    <dbReference type="NCBI Taxonomy" id="337894"/>
    <lineage>
        <taxon>Bacteria</taxon>
        <taxon>Bacillati</taxon>
        <taxon>Actinomycetota</taxon>
        <taxon>Actinomycetes</taxon>
        <taxon>Pseudonocardiales</taxon>
        <taxon>Pseudonocardiaceae</taxon>
        <taxon>Amycolatopsis</taxon>
    </lineage>
</organism>
<dbReference type="Proteomes" id="UP001501116">
    <property type="component" value="Unassembled WGS sequence"/>
</dbReference>
<feature type="transmembrane region" description="Helical" evidence="1">
    <location>
        <begin position="184"/>
        <end position="204"/>
    </location>
</feature>
<dbReference type="Pfam" id="PF17197">
    <property type="entry name" value="DUF5134"/>
    <property type="match status" value="1"/>
</dbReference>
<gene>
    <name evidence="2" type="ORF">GCM10009754_57240</name>
</gene>
<feature type="transmembrane region" description="Helical" evidence="1">
    <location>
        <begin position="97"/>
        <end position="115"/>
    </location>
</feature>
<accession>A0ABN2RTE9</accession>
<feature type="transmembrane region" description="Helical" evidence="1">
    <location>
        <begin position="144"/>
        <end position="163"/>
    </location>
</feature>
<evidence type="ECO:0000313" key="2">
    <source>
        <dbReference type="EMBL" id="GAA1974632.1"/>
    </source>
</evidence>
<keyword evidence="1" id="KW-0472">Membrane</keyword>
<feature type="transmembrane region" description="Helical" evidence="1">
    <location>
        <begin position="39"/>
        <end position="60"/>
    </location>
</feature>
<dbReference type="EMBL" id="BAAANN010000025">
    <property type="protein sequence ID" value="GAA1974632.1"/>
    <property type="molecule type" value="Genomic_DNA"/>
</dbReference>
<sequence length="205" mass="21248">MIAEIGLRWILTAVFAATGVFCAYRCVRHGTAATRVSDALHVLMCAGMVAMAWPAAMTFARIPQTVLFAAAAAWFAGALVLRGGAHRDHGSTSHAHHALMMAGMAWMVFMMPSAMSGMVMSAPEHGGEHAGMAMGDGMTMSGSAPPHVAIVAGVLALLFLVAGTGRLARAIDFGRADHRPNLRTAGLAVESAMSLGMAVMAVAMI</sequence>
<comment type="caution">
    <text evidence="2">The sequence shown here is derived from an EMBL/GenBank/DDBJ whole genome shotgun (WGS) entry which is preliminary data.</text>
</comment>
<keyword evidence="1" id="KW-0812">Transmembrane</keyword>
<keyword evidence="1" id="KW-1133">Transmembrane helix</keyword>
<protein>
    <submittedName>
        <fullName evidence="2">DUF5134 domain-containing protein</fullName>
    </submittedName>
</protein>
<evidence type="ECO:0000256" key="1">
    <source>
        <dbReference type="SAM" id="Phobius"/>
    </source>
</evidence>
<proteinExistence type="predicted"/>
<reference evidence="2 3" key="1">
    <citation type="journal article" date="2019" name="Int. J. Syst. Evol. Microbiol.">
        <title>The Global Catalogue of Microorganisms (GCM) 10K type strain sequencing project: providing services to taxonomists for standard genome sequencing and annotation.</title>
        <authorList>
            <consortium name="The Broad Institute Genomics Platform"/>
            <consortium name="The Broad Institute Genome Sequencing Center for Infectious Disease"/>
            <person name="Wu L."/>
            <person name="Ma J."/>
        </authorList>
    </citation>
    <scope>NUCLEOTIDE SEQUENCE [LARGE SCALE GENOMIC DNA]</scope>
    <source>
        <strain evidence="2 3">JCM 14545</strain>
    </source>
</reference>